<dbReference type="EMBL" id="PVNK01000187">
    <property type="protein sequence ID" value="PRP93294.1"/>
    <property type="molecule type" value="Genomic_DNA"/>
</dbReference>
<accession>A0A2S9XK91</accession>
<gene>
    <name evidence="2" type="ORF">ENSA5_43160</name>
</gene>
<proteinExistence type="predicted"/>
<sequence length="103" mass="10953">MFTFTGRTHELGKHHQHAQPRVELLGREPAGEIDEIAGLKLEKVPRSGRPIVWTGTRRGAHQGPQADAATGLGAAVVAAELVATPLGRAPAVGNESTREYSHC</sequence>
<reference evidence="2 3" key="1">
    <citation type="submission" date="2018-03" db="EMBL/GenBank/DDBJ databases">
        <title>Draft Genome Sequences of the Obligatory Marine Myxobacteria Enhygromyxa salina SWB005.</title>
        <authorList>
            <person name="Poehlein A."/>
            <person name="Moghaddam J.A."/>
            <person name="Harms H."/>
            <person name="Alanjari M."/>
            <person name="Koenig G.M."/>
            <person name="Daniel R."/>
            <person name="Schaeberle T.F."/>
        </authorList>
    </citation>
    <scope>NUCLEOTIDE SEQUENCE [LARGE SCALE GENOMIC DNA]</scope>
    <source>
        <strain evidence="2 3">SWB005</strain>
    </source>
</reference>
<organism evidence="2 3">
    <name type="scientific">Enhygromyxa salina</name>
    <dbReference type="NCBI Taxonomy" id="215803"/>
    <lineage>
        <taxon>Bacteria</taxon>
        <taxon>Pseudomonadati</taxon>
        <taxon>Myxococcota</taxon>
        <taxon>Polyangia</taxon>
        <taxon>Nannocystales</taxon>
        <taxon>Nannocystaceae</taxon>
        <taxon>Enhygromyxa</taxon>
    </lineage>
</organism>
<name>A0A2S9XK91_9BACT</name>
<dbReference type="RefSeq" id="WP_106393599.1">
    <property type="nucleotide sequence ID" value="NZ_PVNK01000187.1"/>
</dbReference>
<keyword evidence="3" id="KW-1185">Reference proteome</keyword>
<feature type="region of interest" description="Disordered" evidence="1">
    <location>
        <begin position="1"/>
        <end position="21"/>
    </location>
</feature>
<dbReference type="Proteomes" id="UP000237968">
    <property type="component" value="Unassembled WGS sequence"/>
</dbReference>
<comment type="caution">
    <text evidence="2">The sequence shown here is derived from an EMBL/GenBank/DDBJ whole genome shotgun (WGS) entry which is preliminary data.</text>
</comment>
<evidence type="ECO:0000313" key="2">
    <source>
        <dbReference type="EMBL" id="PRP93294.1"/>
    </source>
</evidence>
<evidence type="ECO:0000256" key="1">
    <source>
        <dbReference type="SAM" id="MobiDB-lite"/>
    </source>
</evidence>
<protein>
    <submittedName>
        <fullName evidence="2">Uncharacterized protein</fullName>
    </submittedName>
</protein>
<dbReference type="AlphaFoldDB" id="A0A2S9XK91"/>
<evidence type="ECO:0000313" key="3">
    <source>
        <dbReference type="Proteomes" id="UP000237968"/>
    </source>
</evidence>